<organism evidence="1 2">
    <name type="scientific">Gossypium gossypioides</name>
    <name type="common">Mexican cotton</name>
    <name type="synonym">Selera gossypioides</name>
    <dbReference type="NCBI Taxonomy" id="34282"/>
    <lineage>
        <taxon>Eukaryota</taxon>
        <taxon>Viridiplantae</taxon>
        <taxon>Streptophyta</taxon>
        <taxon>Embryophyta</taxon>
        <taxon>Tracheophyta</taxon>
        <taxon>Spermatophyta</taxon>
        <taxon>Magnoliopsida</taxon>
        <taxon>eudicotyledons</taxon>
        <taxon>Gunneridae</taxon>
        <taxon>Pentapetalae</taxon>
        <taxon>rosids</taxon>
        <taxon>malvids</taxon>
        <taxon>Malvales</taxon>
        <taxon>Malvaceae</taxon>
        <taxon>Malvoideae</taxon>
        <taxon>Gossypium</taxon>
    </lineage>
</organism>
<feature type="non-terminal residue" evidence="1">
    <location>
        <position position="32"/>
    </location>
</feature>
<dbReference type="Proteomes" id="UP000593579">
    <property type="component" value="Unassembled WGS sequence"/>
</dbReference>
<evidence type="ECO:0000313" key="1">
    <source>
        <dbReference type="EMBL" id="MBA0743402.1"/>
    </source>
</evidence>
<accession>A0A7J9C4I9</accession>
<keyword evidence="2" id="KW-1185">Reference proteome</keyword>
<protein>
    <submittedName>
        <fullName evidence="1">Uncharacterized protein</fullName>
    </submittedName>
</protein>
<dbReference type="EMBL" id="JABEZY010000008">
    <property type="protein sequence ID" value="MBA0743402.1"/>
    <property type="molecule type" value="Genomic_DNA"/>
</dbReference>
<gene>
    <name evidence="1" type="ORF">Gogos_006085</name>
</gene>
<name>A0A7J9C4I9_GOSGO</name>
<comment type="caution">
    <text evidence="1">The sequence shown here is derived from an EMBL/GenBank/DDBJ whole genome shotgun (WGS) entry which is preliminary data.</text>
</comment>
<dbReference type="OrthoDB" id="965858at2759"/>
<reference evidence="1 2" key="1">
    <citation type="journal article" date="2019" name="Genome Biol. Evol.">
        <title>Insights into the evolution of the New World diploid cottons (Gossypium, subgenus Houzingenia) based on genome sequencing.</title>
        <authorList>
            <person name="Grover C.E."/>
            <person name="Arick M.A. 2nd"/>
            <person name="Thrash A."/>
            <person name="Conover J.L."/>
            <person name="Sanders W.S."/>
            <person name="Peterson D.G."/>
            <person name="Frelichowski J.E."/>
            <person name="Scheffler J.A."/>
            <person name="Scheffler B.E."/>
            <person name="Wendel J.F."/>
        </authorList>
    </citation>
    <scope>NUCLEOTIDE SEQUENCE [LARGE SCALE GENOMIC DNA]</scope>
    <source>
        <strain evidence="1">5</strain>
        <tissue evidence="1">Leaf</tissue>
    </source>
</reference>
<evidence type="ECO:0000313" key="2">
    <source>
        <dbReference type="Proteomes" id="UP000593579"/>
    </source>
</evidence>
<sequence>MSLTNDEDLRIFDNPAVEIQVILKEDRDNCIL</sequence>
<dbReference type="AlphaFoldDB" id="A0A7J9C4I9"/>
<proteinExistence type="predicted"/>